<gene>
    <name evidence="1" type="ORF">BKA67DRAFT_668115</name>
</gene>
<dbReference type="AlphaFoldDB" id="A0A9P8V050"/>
<sequence>MNHGFIITIRFCPSTLGLTCFDNPKRIIENTYVHMKPSARIEFHEGSADISSYSNAFEGNIPTRQWADTDKKGRSGKQWWIEAGWKLIIYQWYGLAPVKGLSWKMFGGLGMTSDEIEVPGKNIRKHVLKRDSSLSYICVVRMASNNPYVYIGLSDPDKSRKRGLTTRPRFRGQQHFNLDDTFMSMPAVENLQSTANQWSATHSEACALM</sequence>
<name>A0A9P8V050_9PEZI</name>
<protein>
    <submittedName>
        <fullName evidence="1">Uncharacterized protein</fullName>
    </submittedName>
</protein>
<keyword evidence="2" id="KW-1185">Reference proteome</keyword>
<dbReference type="OrthoDB" id="2013972at2759"/>
<reference evidence="1" key="1">
    <citation type="journal article" date="2021" name="Nat. Commun.">
        <title>Genetic determinants of endophytism in the Arabidopsis root mycobiome.</title>
        <authorList>
            <person name="Mesny F."/>
            <person name="Miyauchi S."/>
            <person name="Thiergart T."/>
            <person name="Pickel B."/>
            <person name="Atanasova L."/>
            <person name="Karlsson M."/>
            <person name="Huettel B."/>
            <person name="Barry K.W."/>
            <person name="Haridas S."/>
            <person name="Chen C."/>
            <person name="Bauer D."/>
            <person name="Andreopoulos W."/>
            <person name="Pangilinan J."/>
            <person name="LaButti K."/>
            <person name="Riley R."/>
            <person name="Lipzen A."/>
            <person name="Clum A."/>
            <person name="Drula E."/>
            <person name="Henrissat B."/>
            <person name="Kohler A."/>
            <person name="Grigoriev I.V."/>
            <person name="Martin F.M."/>
            <person name="Hacquard S."/>
        </authorList>
    </citation>
    <scope>NUCLEOTIDE SEQUENCE</scope>
    <source>
        <strain evidence="1">MPI-SDFR-AT-0073</strain>
    </source>
</reference>
<proteinExistence type="predicted"/>
<dbReference type="GeneID" id="70137522"/>
<organism evidence="1 2">
    <name type="scientific">Truncatella angustata</name>
    <dbReference type="NCBI Taxonomy" id="152316"/>
    <lineage>
        <taxon>Eukaryota</taxon>
        <taxon>Fungi</taxon>
        <taxon>Dikarya</taxon>
        <taxon>Ascomycota</taxon>
        <taxon>Pezizomycotina</taxon>
        <taxon>Sordariomycetes</taxon>
        <taxon>Xylariomycetidae</taxon>
        <taxon>Amphisphaeriales</taxon>
        <taxon>Sporocadaceae</taxon>
        <taxon>Truncatella</taxon>
    </lineage>
</organism>
<dbReference type="EMBL" id="JAGPXC010000001">
    <property type="protein sequence ID" value="KAH6661176.1"/>
    <property type="molecule type" value="Genomic_DNA"/>
</dbReference>
<evidence type="ECO:0000313" key="1">
    <source>
        <dbReference type="EMBL" id="KAH6661176.1"/>
    </source>
</evidence>
<dbReference type="RefSeq" id="XP_045965307.1">
    <property type="nucleotide sequence ID" value="XM_046108631.1"/>
</dbReference>
<comment type="caution">
    <text evidence="1">The sequence shown here is derived from an EMBL/GenBank/DDBJ whole genome shotgun (WGS) entry which is preliminary data.</text>
</comment>
<dbReference type="Proteomes" id="UP000758603">
    <property type="component" value="Unassembled WGS sequence"/>
</dbReference>
<accession>A0A9P8V050</accession>
<evidence type="ECO:0000313" key="2">
    <source>
        <dbReference type="Proteomes" id="UP000758603"/>
    </source>
</evidence>